<protein>
    <submittedName>
        <fullName evidence="3">Helix-turn-helix domain-containing protein</fullName>
    </submittedName>
</protein>
<evidence type="ECO:0000256" key="1">
    <source>
        <dbReference type="SAM" id="MobiDB-lite"/>
    </source>
</evidence>
<reference evidence="3 4" key="1">
    <citation type="submission" date="2024-09" db="EMBL/GenBank/DDBJ databases">
        <authorList>
            <person name="Sun Q."/>
            <person name="Mori K."/>
        </authorList>
    </citation>
    <scope>NUCLEOTIDE SEQUENCE [LARGE SCALE GENOMIC DNA]</scope>
    <source>
        <strain evidence="3 4">JCM 4414</strain>
    </source>
</reference>
<proteinExistence type="predicted"/>
<dbReference type="RefSeq" id="WP_345484568.1">
    <property type="nucleotide sequence ID" value="NZ_BAAAWU010000001.1"/>
</dbReference>
<dbReference type="SMART" id="SM00530">
    <property type="entry name" value="HTH_XRE"/>
    <property type="match status" value="1"/>
</dbReference>
<dbReference type="EMBL" id="JBHMCT010000023">
    <property type="protein sequence ID" value="MFB9558462.1"/>
    <property type="molecule type" value="Genomic_DNA"/>
</dbReference>
<accession>A0ABV5QY74</accession>
<comment type="caution">
    <text evidence="3">The sequence shown here is derived from an EMBL/GenBank/DDBJ whole genome shotgun (WGS) entry which is preliminary data.</text>
</comment>
<dbReference type="PROSITE" id="PS50943">
    <property type="entry name" value="HTH_CROC1"/>
    <property type="match status" value="1"/>
</dbReference>
<dbReference type="Pfam" id="PF13560">
    <property type="entry name" value="HTH_31"/>
    <property type="match status" value="1"/>
</dbReference>
<gene>
    <name evidence="3" type="ORF">ACFFTP_30305</name>
</gene>
<keyword evidence="4" id="KW-1185">Reference proteome</keyword>
<evidence type="ECO:0000313" key="4">
    <source>
        <dbReference type="Proteomes" id="UP001589716"/>
    </source>
</evidence>
<dbReference type="Proteomes" id="UP001589716">
    <property type="component" value="Unassembled WGS sequence"/>
</dbReference>
<feature type="region of interest" description="Disordered" evidence="1">
    <location>
        <begin position="14"/>
        <end position="34"/>
    </location>
</feature>
<dbReference type="SUPFAM" id="SSF47413">
    <property type="entry name" value="lambda repressor-like DNA-binding domains"/>
    <property type="match status" value="1"/>
</dbReference>
<name>A0ABV5QY74_9ACTN</name>
<organism evidence="3 4">
    <name type="scientific">Streptomyces roseoviridis</name>
    <dbReference type="NCBI Taxonomy" id="67361"/>
    <lineage>
        <taxon>Bacteria</taxon>
        <taxon>Bacillati</taxon>
        <taxon>Actinomycetota</taxon>
        <taxon>Actinomycetes</taxon>
        <taxon>Kitasatosporales</taxon>
        <taxon>Streptomycetaceae</taxon>
        <taxon>Streptomyces</taxon>
    </lineage>
</organism>
<evidence type="ECO:0000259" key="2">
    <source>
        <dbReference type="PROSITE" id="PS50943"/>
    </source>
</evidence>
<dbReference type="InterPro" id="IPR001387">
    <property type="entry name" value="Cro/C1-type_HTH"/>
</dbReference>
<dbReference type="Gene3D" id="1.10.260.40">
    <property type="entry name" value="lambda repressor-like DNA-binding domains"/>
    <property type="match status" value="1"/>
</dbReference>
<dbReference type="InterPro" id="IPR010982">
    <property type="entry name" value="Lambda_DNA-bd_dom_sf"/>
</dbReference>
<sequence>MSVRWSASSKGIDFMRRGSGSHGPSCAKRLRESGAERGHAADEIARTIQAHCSVSLLRAQRLARGLTLAEAAEQVRELVSDLDRAPRVTVEQLRLWETGRHQPRRSTVLVLAAFYGCAPGDLGLEDTEAVAGVVLRAESWHGPRAEVIPVSSIGERVPTAGEHFSHRVDAARRAVDRTLASATVNASQLDHIDEMVLWASQEYISTPPALMLTRLLDLLAEVEGLAACRQPAAVQVRLSELTAMLSTLTADALMKLGDLARSRSWYATARTAADDSGNSELRARVRAQAAMLPFYYGPVANAVNLCREARVISSRARSSATHAFAAAAEARALAKLGADAEAEAALRYATKVFEQFGGDSADDAFAFPERRYLLYKSGTLTALGHTRAARQVQEQALVLYRDQTGIDPALLRLEAAICYARDRSPGEACQLAGRTFLRMDPAHRTPIVEERAREVVEVLPPAIRASRAARELLEIIELPQGRM</sequence>
<evidence type="ECO:0000313" key="3">
    <source>
        <dbReference type="EMBL" id="MFB9558462.1"/>
    </source>
</evidence>
<feature type="domain" description="HTH cro/C1-type" evidence="2">
    <location>
        <begin position="57"/>
        <end position="122"/>
    </location>
</feature>